<evidence type="ECO:0000313" key="1">
    <source>
        <dbReference type="EnsemblPlants" id="TuG1812G0300001246.01.T01.cds419055"/>
    </source>
</evidence>
<reference evidence="2" key="1">
    <citation type="journal article" date="2013" name="Nature">
        <title>Draft genome of the wheat A-genome progenitor Triticum urartu.</title>
        <authorList>
            <person name="Ling H.Q."/>
            <person name="Zhao S."/>
            <person name="Liu D."/>
            <person name="Wang J."/>
            <person name="Sun H."/>
            <person name="Zhang C."/>
            <person name="Fan H."/>
            <person name="Li D."/>
            <person name="Dong L."/>
            <person name="Tao Y."/>
            <person name="Gao C."/>
            <person name="Wu H."/>
            <person name="Li Y."/>
            <person name="Cui Y."/>
            <person name="Guo X."/>
            <person name="Zheng S."/>
            <person name="Wang B."/>
            <person name="Yu K."/>
            <person name="Liang Q."/>
            <person name="Yang W."/>
            <person name="Lou X."/>
            <person name="Chen J."/>
            <person name="Feng M."/>
            <person name="Jian J."/>
            <person name="Zhang X."/>
            <person name="Luo G."/>
            <person name="Jiang Y."/>
            <person name="Liu J."/>
            <person name="Wang Z."/>
            <person name="Sha Y."/>
            <person name="Zhang B."/>
            <person name="Wu H."/>
            <person name="Tang D."/>
            <person name="Shen Q."/>
            <person name="Xue P."/>
            <person name="Zou S."/>
            <person name="Wang X."/>
            <person name="Liu X."/>
            <person name="Wang F."/>
            <person name="Yang Y."/>
            <person name="An X."/>
            <person name="Dong Z."/>
            <person name="Zhang K."/>
            <person name="Zhang X."/>
            <person name="Luo M.C."/>
            <person name="Dvorak J."/>
            <person name="Tong Y."/>
            <person name="Wang J."/>
            <person name="Yang H."/>
            <person name="Li Z."/>
            <person name="Wang D."/>
            <person name="Zhang A."/>
            <person name="Wang J."/>
        </authorList>
    </citation>
    <scope>NUCLEOTIDE SEQUENCE</scope>
    <source>
        <strain evidence="2">cv. G1812</strain>
    </source>
</reference>
<accession>A0A8R7PQ72</accession>
<proteinExistence type="predicted"/>
<keyword evidence="2" id="KW-1185">Reference proteome</keyword>
<dbReference type="EnsemblPlants" id="TuG1812G0300001246.01.T01">
    <property type="protein sequence ID" value="TuG1812G0300001246.01.T01.cds419055"/>
    <property type="gene ID" value="TuG1812G0300001246.01"/>
</dbReference>
<protein>
    <submittedName>
        <fullName evidence="1">Uncharacterized protein</fullName>
    </submittedName>
</protein>
<sequence>MAWMSQLYMYCEKESDQIVPAVYAHSEACDLGD</sequence>
<organism evidence="1 2">
    <name type="scientific">Triticum urartu</name>
    <name type="common">Red wild einkorn</name>
    <name type="synonym">Crithodium urartu</name>
    <dbReference type="NCBI Taxonomy" id="4572"/>
    <lineage>
        <taxon>Eukaryota</taxon>
        <taxon>Viridiplantae</taxon>
        <taxon>Streptophyta</taxon>
        <taxon>Embryophyta</taxon>
        <taxon>Tracheophyta</taxon>
        <taxon>Spermatophyta</taxon>
        <taxon>Magnoliopsida</taxon>
        <taxon>Liliopsida</taxon>
        <taxon>Poales</taxon>
        <taxon>Poaceae</taxon>
        <taxon>BOP clade</taxon>
        <taxon>Pooideae</taxon>
        <taxon>Triticodae</taxon>
        <taxon>Triticeae</taxon>
        <taxon>Triticinae</taxon>
        <taxon>Triticum</taxon>
    </lineage>
</organism>
<evidence type="ECO:0000313" key="2">
    <source>
        <dbReference type="Proteomes" id="UP000015106"/>
    </source>
</evidence>
<dbReference type="AlphaFoldDB" id="A0A8R7PQ72"/>
<name>A0A8R7PQ72_TRIUA</name>
<dbReference type="Proteomes" id="UP000015106">
    <property type="component" value="Chromosome 3"/>
</dbReference>
<reference evidence="1" key="3">
    <citation type="submission" date="2022-06" db="UniProtKB">
        <authorList>
            <consortium name="EnsemblPlants"/>
        </authorList>
    </citation>
    <scope>IDENTIFICATION</scope>
</reference>
<reference evidence="1" key="2">
    <citation type="submission" date="2018-03" db="EMBL/GenBank/DDBJ databases">
        <title>The Triticum urartu genome reveals the dynamic nature of wheat genome evolution.</title>
        <authorList>
            <person name="Ling H."/>
            <person name="Ma B."/>
            <person name="Shi X."/>
            <person name="Liu H."/>
            <person name="Dong L."/>
            <person name="Sun H."/>
            <person name="Cao Y."/>
            <person name="Gao Q."/>
            <person name="Zheng S."/>
            <person name="Li Y."/>
            <person name="Yu Y."/>
            <person name="Du H."/>
            <person name="Qi M."/>
            <person name="Li Y."/>
            <person name="Yu H."/>
            <person name="Cui Y."/>
            <person name="Wang N."/>
            <person name="Chen C."/>
            <person name="Wu H."/>
            <person name="Zhao Y."/>
            <person name="Zhang J."/>
            <person name="Li Y."/>
            <person name="Zhou W."/>
            <person name="Zhang B."/>
            <person name="Hu W."/>
            <person name="Eijk M."/>
            <person name="Tang J."/>
            <person name="Witsenboer H."/>
            <person name="Zhao S."/>
            <person name="Li Z."/>
            <person name="Zhang A."/>
            <person name="Wang D."/>
            <person name="Liang C."/>
        </authorList>
    </citation>
    <scope>NUCLEOTIDE SEQUENCE [LARGE SCALE GENOMIC DNA]</scope>
    <source>
        <strain evidence="1">cv. G1812</strain>
    </source>
</reference>
<dbReference type="Gramene" id="TuG1812G0300001246.01.T01">
    <property type="protein sequence ID" value="TuG1812G0300001246.01.T01.cds419055"/>
    <property type="gene ID" value="TuG1812G0300001246.01"/>
</dbReference>